<comment type="pathway">
    <text evidence="6 14">Cofactor biosynthesis; adenosylcobalamin biosynthesis; adenosylcobalamin from cob(II)yrinate a,c-diamide: step 5/7.</text>
</comment>
<evidence type="ECO:0000256" key="15">
    <source>
        <dbReference type="PIRSR" id="PIRSR006135-1"/>
    </source>
</evidence>
<evidence type="ECO:0000313" key="17">
    <source>
        <dbReference type="EMBL" id="EIM27464.1"/>
    </source>
</evidence>
<evidence type="ECO:0000313" key="18">
    <source>
        <dbReference type="Proteomes" id="UP000003947"/>
    </source>
</evidence>
<dbReference type="PATRIC" id="fig|864069.3.peg.4365"/>
<dbReference type="Proteomes" id="UP000003947">
    <property type="component" value="Unassembled WGS sequence"/>
</dbReference>
<evidence type="ECO:0000256" key="4">
    <source>
        <dbReference type="ARBA" id="ARBA00003889"/>
    </source>
</evidence>
<keyword evidence="13 14" id="KW-0342">GTP-binding</keyword>
<dbReference type="Gene3D" id="3.40.50.300">
    <property type="entry name" value="P-loop containing nucleotide triphosphate hydrolases"/>
    <property type="match status" value="1"/>
</dbReference>
<dbReference type="OrthoDB" id="9788370at2"/>
<dbReference type="GO" id="GO:0009236">
    <property type="term" value="P:cobalamin biosynthetic process"/>
    <property type="evidence" value="ECO:0007669"/>
    <property type="project" value="UniProtKB-UniRule"/>
</dbReference>
<comment type="similarity">
    <text evidence="7 14">Belongs to the CobU/CobP family.</text>
</comment>
<keyword evidence="17" id="KW-0548">Nucleotidyltransferase</keyword>
<reference evidence="17 18" key="1">
    <citation type="submission" date="2012-02" db="EMBL/GenBank/DDBJ databases">
        <title>Improved High-Quality Draft sequence of Microvirga sp. WSM3557.</title>
        <authorList>
            <consortium name="US DOE Joint Genome Institute"/>
            <person name="Lucas S."/>
            <person name="Han J."/>
            <person name="Lapidus A."/>
            <person name="Cheng J.-F."/>
            <person name="Goodwin L."/>
            <person name="Pitluck S."/>
            <person name="Peters L."/>
            <person name="Zhang X."/>
            <person name="Detter J.C."/>
            <person name="Han C."/>
            <person name="Tapia R."/>
            <person name="Land M."/>
            <person name="Hauser L."/>
            <person name="Kyrpides N."/>
            <person name="Ivanova N."/>
            <person name="Pagani I."/>
            <person name="Brau L."/>
            <person name="Yates R."/>
            <person name="O'Hara G."/>
            <person name="Rui T."/>
            <person name="Howieson J."/>
            <person name="Reeve W."/>
            <person name="Woyke T."/>
        </authorList>
    </citation>
    <scope>NUCLEOTIDE SEQUENCE [LARGE SCALE GENOMIC DNA]</scope>
    <source>
        <strain evidence="17 18">WSM3557</strain>
    </source>
</reference>
<name>I4YU22_9HYPH</name>
<dbReference type="STRING" id="864069.MicloDRAFT_00040300"/>
<dbReference type="GO" id="GO:0043752">
    <property type="term" value="F:adenosylcobinamide kinase activity"/>
    <property type="evidence" value="ECO:0007669"/>
    <property type="project" value="UniProtKB-EC"/>
</dbReference>
<evidence type="ECO:0000256" key="9">
    <source>
        <dbReference type="ARBA" id="ARBA00022679"/>
    </source>
</evidence>
<dbReference type="GO" id="GO:0005524">
    <property type="term" value="F:ATP binding"/>
    <property type="evidence" value="ECO:0007669"/>
    <property type="project" value="UniProtKB-UniRule"/>
</dbReference>
<dbReference type="RefSeq" id="WP_009763514.1">
    <property type="nucleotide sequence ID" value="NZ_CP141048.1"/>
</dbReference>
<comment type="pathway">
    <text evidence="5 14">Cofactor biosynthesis; adenosylcobalamin biosynthesis; adenosylcobalamin from cob(II)yrinate a,c-diamide: step 6/7.</text>
</comment>
<dbReference type="GO" id="GO:0008820">
    <property type="term" value="F:cobinamide phosphate guanylyltransferase activity"/>
    <property type="evidence" value="ECO:0007669"/>
    <property type="project" value="UniProtKB-UniRule"/>
</dbReference>
<dbReference type="EC" id="2.7.7.62" evidence="14"/>
<evidence type="ECO:0000256" key="7">
    <source>
        <dbReference type="ARBA" id="ARBA00007490"/>
    </source>
</evidence>
<comment type="catalytic activity">
    <reaction evidence="3">
        <text>adenosylcob(III)inamide + GTP = adenosylcob(III)inamide phosphate + GDP + H(+)</text>
        <dbReference type="Rhea" id="RHEA:15765"/>
        <dbReference type="ChEBI" id="CHEBI:2480"/>
        <dbReference type="ChEBI" id="CHEBI:15378"/>
        <dbReference type="ChEBI" id="CHEBI:37565"/>
        <dbReference type="ChEBI" id="CHEBI:58189"/>
        <dbReference type="ChEBI" id="CHEBI:58502"/>
        <dbReference type="EC" id="2.7.1.156"/>
    </reaction>
</comment>
<protein>
    <recommendedName>
        <fullName evidence="14">Bifunctional adenosylcobalamin biosynthesis protein</fullName>
        <ecNumber evidence="14">2.7.1.156</ecNumber>
        <ecNumber evidence="14">2.7.7.62</ecNumber>
    </recommendedName>
</protein>
<dbReference type="NCBIfam" id="NF004469">
    <property type="entry name" value="PRK05800.1"/>
    <property type="match status" value="1"/>
</dbReference>
<dbReference type="PIRSF" id="PIRSF006135">
    <property type="entry name" value="CobU"/>
    <property type="match status" value="1"/>
</dbReference>
<dbReference type="GO" id="GO:0005525">
    <property type="term" value="F:GTP binding"/>
    <property type="evidence" value="ECO:0007669"/>
    <property type="project" value="UniProtKB-UniRule"/>
</dbReference>
<feature type="active site" description="GMP-histidine intermediate" evidence="15">
    <location>
        <position position="52"/>
    </location>
</feature>
<feature type="binding site" evidence="16">
    <location>
        <begin position="36"/>
        <end position="38"/>
    </location>
    <ligand>
        <name>GTP</name>
        <dbReference type="ChEBI" id="CHEBI:37565"/>
    </ligand>
</feature>
<organism evidence="17 18">
    <name type="scientific">Microvirga lotononidis</name>
    <dbReference type="NCBI Taxonomy" id="864069"/>
    <lineage>
        <taxon>Bacteria</taxon>
        <taxon>Pseudomonadati</taxon>
        <taxon>Pseudomonadota</taxon>
        <taxon>Alphaproteobacteria</taxon>
        <taxon>Hyphomicrobiales</taxon>
        <taxon>Methylobacteriaceae</taxon>
        <taxon>Microvirga</taxon>
    </lineage>
</organism>
<accession>I4YU22</accession>
<evidence type="ECO:0000256" key="13">
    <source>
        <dbReference type="ARBA" id="ARBA00023134"/>
    </source>
</evidence>
<dbReference type="CDD" id="cd00544">
    <property type="entry name" value="CobU"/>
    <property type="match status" value="1"/>
</dbReference>
<dbReference type="EMBL" id="JH660645">
    <property type="protein sequence ID" value="EIM27464.1"/>
    <property type="molecule type" value="Genomic_DNA"/>
</dbReference>
<keyword evidence="12 14" id="KW-0067">ATP-binding</keyword>
<keyword evidence="8 14" id="KW-0169">Cobalamin biosynthesis</keyword>
<dbReference type="InterPro" id="IPR027417">
    <property type="entry name" value="P-loop_NTPase"/>
</dbReference>
<comment type="function">
    <text evidence="4 14">Catalyzes ATP-dependent phosphorylation of adenosylcobinamide and addition of GMP to adenosylcobinamide phosphate.</text>
</comment>
<evidence type="ECO:0000256" key="1">
    <source>
        <dbReference type="ARBA" id="ARBA00000312"/>
    </source>
</evidence>
<dbReference type="InterPro" id="IPR003203">
    <property type="entry name" value="CobU/CobP"/>
</dbReference>
<dbReference type="AlphaFoldDB" id="I4YU22"/>
<evidence type="ECO:0000256" key="5">
    <source>
        <dbReference type="ARBA" id="ARBA00004692"/>
    </source>
</evidence>
<evidence type="ECO:0000256" key="2">
    <source>
        <dbReference type="ARBA" id="ARBA00000711"/>
    </source>
</evidence>
<evidence type="ECO:0000256" key="14">
    <source>
        <dbReference type="PIRNR" id="PIRNR006135"/>
    </source>
</evidence>
<sequence>MSTYRRVLVLGGARSGKSSIALKIAESASPERTYIATAQAYDEEMRERIAQHRAERDESWRTVDAPFDLVEAVRERTAPGQAVLVDCLTLWLSNIVLAERDPVHEADRLIQAVRDAGGPLILVSNEVGQGIVPATPLGRRFRDEQGRLNQRTAETCDAVVFVAAGCPILLKPAPALQLRLE</sequence>
<evidence type="ECO:0000256" key="16">
    <source>
        <dbReference type="PIRSR" id="PIRSR006135-2"/>
    </source>
</evidence>
<dbReference type="EC" id="2.7.1.156" evidence="14"/>
<evidence type="ECO:0000256" key="11">
    <source>
        <dbReference type="ARBA" id="ARBA00022777"/>
    </source>
</evidence>
<evidence type="ECO:0000256" key="12">
    <source>
        <dbReference type="ARBA" id="ARBA00022840"/>
    </source>
</evidence>
<comment type="catalytic activity">
    <reaction evidence="2 14">
        <text>adenosylcob(III)inamide phosphate + GTP + H(+) = adenosylcob(III)inamide-GDP + diphosphate</text>
        <dbReference type="Rhea" id="RHEA:22712"/>
        <dbReference type="ChEBI" id="CHEBI:15378"/>
        <dbReference type="ChEBI" id="CHEBI:33019"/>
        <dbReference type="ChEBI" id="CHEBI:37565"/>
        <dbReference type="ChEBI" id="CHEBI:58502"/>
        <dbReference type="ChEBI" id="CHEBI:60487"/>
        <dbReference type="EC" id="2.7.7.62"/>
    </reaction>
</comment>
<feature type="binding site" evidence="16">
    <location>
        <begin position="53"/>
        <end position="56"/>
    </location>
    <ligand>
        <name>GTP</name>
        <dbReference type="ChEBI" id="CHEBI:37565"/>
    </ligand>
</feature>
<evidence type="ECO:0000256" key="10">
    <source>
        <dbReference type="ARBA" id="ARBA00022741"/>
    </source>
</evidence>
<feature type="binding site" evidence="16">
    <location>
        <begin position="11"/>
        <end position="18"/>
    </location>
    <ligand>
        <name>GTP</name>
        <dbReference type="ChEBI" id="CHEBI:37565"/>
    </ligand>
</feature>
<dbReference type="PANTHER" id="PTHR34848:SF1">
    <property type="entry name" value="BIFUNCTIONAL ADENOSYLCOBALAMIN BIOSYNTHESIS PROTEIN COBU"/>
    <property type="match status" value="1"/>
</dbReference>
<proteinExistence type="inferred from homology"/>
<dbReference type="SUPFAM" id="SSF52540">
    <property type="entry name" value="P-loop containing nucleoside triphosphate hydrolases"/>
    <property type="match status" value="1"/>
</dbReference>
<gene>
    <name evidence="17" type="ORF">MicloDRAFT_00040300</name>
</gene>
<dbReference type="eggNOG" id="COG2087">
    <property type="taxonomic scope" value="Bacteria"/>
</dbReference>
<dbReference type="HOGENOM" id="CLU_094161_0_1_5"/>
<dbReference type="UniPathway" id="UPA00148">
    <property type="reaction ID" value="UER00236"/>
</dbReference>
<evidence type="ECO:0000256" key="8">
    <source>
        <dbReference type="ARBA" id="ARBA00022573"/>
    </source>
</evidence>
<keyword evidence="11 14" id="KW-0418">Kinase</keyword>
<feature type="binding site" evidence="16">
    <location>
        <position position="86"/>
    </location>
    <ligand>
        <name>GTP</name>
        <dbReference type="ChEBI" id="CHEBI:37565"/>
    </ligand>
</feature>
<comment type="catalytic activity">
    <reaction evidence="1 14">
        <text>adenosylcob(III)inamide + ATP = adenosylcob(III)inamide phosphate + ADP + H(+)</text>
        <dbReference type="Rhea" id="RHEA:15769"/>
        <dbReference type="ChEBI" id="CHEBI:2480"/>
        <dbReference type="ChEBI" id="CHEBI:15378"/>
        <dbReference type="ChEBI" id="CHEBI:30616"/>
        <dbReference type="ChEBI" id="CHEBI:58502"/>
        <dbReference type="ChEBI" id="CHEBI:456216"/>
        <dbReference type="EC" id="2.7.1.156"/>
    </reaction>
</comment>
<dbReference type="Pfam" id="PF02283">
    <property type="entry name" value="CobU"/>
    <property type="match status" value="1"/>
</dbReference>
<keyword evidence="18" id="KW-1185">Reference proteome</keyword>
<keyword evidence="9 14" id="KW-0808">Transferase</keyword>
<keyword evidence="10 14" id="KW-0547">Nucleotide-binding</keyword>
<evidence type="ECO:0000256" key="3">
    <source>
        <dbReference type="ARBA" id="ARBA00001522"/>
    </source>
</evidence>
<dbReference type="PANTHER" id="PTHR34848">
    <property type="match status" value="1"/>
</dbReference>
<evidence type="ECO:0000256" key="6">
    <source>
        <dbReference type="ARBA" id="ARBA00005159"/>
    </source>
</evidence>